<organism evidence="1 2">
    <name type="scientific">Schaalia hyovaginalis</name>
    <dbReference type="NCBI Taxonomy" id="29316"/>
    <lineage>
        <taxon>Bacteria</taxon>
        <taxon>Bacillati</taxon>
        <taxon>Actinomycetota</taxon>
        <taxon>Actinomycetes</taxon>
        <taxon>Actinomycetales</taxon>
        <taxon>Actinomycetaceae</taxon>
        <taxon>Schaalia</taxon>
    </lineage>
</organism>
<dbReference type="Proteomes" id="UP000617426">
    <property type="component" value="Unassembled WGS sequence"/>
</dbReference>
<dbReference type="EMBL" id="JACHMK010000001">
    <property type="protein sequence ID" value="MBB6333641.1"/>
    <property type="molecule type" value="Genomic_DNA"/>
</dbReference>
<dbReference type="RefSeq" id="WP_184451332.1">
    <property type="nucleotide sequence ID" value="NZ_JACHMK010000001.1"/>
</dbReference>
<proteinExistence type="predicted"/>
<accession>A0A923E0F9</accession>
<name>A0A923E0F9_9ACTO</name>
<keyword evidence="2" id="KW-1185">Reference proteome</keyword>
<evidence type="ECO:0000313" key="1">
    <source>
        <dbReference type="EMBL" id="MBB6333641.1"/>
    </source>
</evidence>
<protein>
    <recommendedName>
        <fullName evidence="3">Head-to-tail stopper</fullName>
    </recommendedName>
</protein>
<comment type="caution">
    <text evidence="1">The sequence shown here is derived from an EMBL/GenBank/DDBJ whole genome shotgun (WGS) entry which is preliminary data.</text>
</comment>
<dbReference type="AlphaFoldDB" id="A0A923E0F9"/>
<reference evidence="1" key="1">
    <citation type="submission" date="2020-08" db="EMBL/GenBank/DDBJ databases">
        <title>Sequencing the genomes of 1000 actinobacteria strains.</title>
        <authorList>
            <person name="Klenk H.-P."/>
        </authorList>
    </citation>
    <scope>NUCLEOTIDE SEQUENCE</scope>
    <source>
        <strain evidence="1">DSM 10695</strain>
    </source>
</reference>
<evidence type="ECO:0008006" key="3">
    <source>
        <dbReference type="Google" id="ProtNLM"/>
    </source>
</evidence>
<sequence>MMDDWRVPVTRIRTADAGVDQYGEPIPGAEAQETLPAGMFAPGASSEPVTPGAAPVITSPTVYWPGQWPDVIASDVLLIAGVRYQVEGDPARWPMGLVATLRAVTEASQ</sequence>
<gene>
    <name evidence="1" type="ORF">HD592_000206</name>
</gene>
<evidence type="ECO:0000313" key="2">
    <source>
        <dbReference type="Proteomes" id="UP000617426"/>
    </source>
</evidence>